<feature type="domain" description="DUF3631" evidence="1">
    <location>
        <begin position="246"/>
        <end position="302"/>
    </location>
</feature>
<feature type="non-terminal residue" evidence="2">
    <location>
        <position position="1"/>
    </location>
</feature>
<dbReference type="Pfam" id="PF12307">
    <property type="entry name" value="DUF3631"/>
    <property type="match status" value="1"/>
</dbReference>
<organism evidence="2">
    <name type="scientific">marine metagenome</name>
    <dbReference type="NCBI Taxonomy" id="408172"/>
    <lineage>
        <taxon>unclassified sequences</taxon>
        <taxon>metagenomes</taxon>
        <taxon>ecological metagenomes</taxon>
    </lineage>
</organism>
<feature type="non-terminal residue" evidence="2">
    <location>
        <position position="306"/>
    </location>
</feature>
<proteinExistence type="predicted"/>
<name>A0A382SXU2_9ZZZZ</name>
<gene>
    <name evidence="2" type="ORF">METZ01_LOCUS367644</name>
</gene>
<evidence type="ECO:0000259" key="1">
    <source>
        <dbReference type="Pfam" id="PF12307"/>
    </source>
</evidence>
<sequence>LDETATPDDLLLAINKFADLSSGKNETWRGIASSEITKILKKANVTGASEIIKNALSLKKQNLSDRYNKSSFLEDIEPWPSQVDGDQLLSKIEIIIIRFLVLPEQAETAIALWVLFSWCHDSFSVSPILNIQSPTMRCGKTTVLKILRRLVPKPLPTSNISTAGLFRSIEHFKSTLIVDEADTFLKVNEEINGVLNSGHEKDIAFVVRAEGDNHKPKKFCVWCPKIIAGIGRRKDTLEDRSITINMKRKLPGDKVEKFIPNNVDEFEQICQKASRWADDYQDKLFEASPVIPEELNDRAADKLGHI</sequence>
<evidence type="ECO:0000313" key="2">
    <source>
        <dbReference type="EMBL" id="SVD14790.1"/>
    </source>
</evidence>
<reference evidence="2" key="1">
    <citation type="submission" date="2018-05" db="EMBL/GenBank/DDBJ databases">
        <authorList>
            <person name="Lanie J.A."/>
            <person name="Ng W.-L."/>
            <person name="Kazmierczak K.M."/>
            <person name="Andrzejewski T.M."/>
            <person name="Davidsen T.M."/>
            <person name="Wayne K.J."/>
            <person name="Tettelin H."/>
            <person name="Glass J.I."/>
            <person name="Rusch D."/>
            <person name="Podicherti R."/>
            <person name="Tsui H.-C.T."/>
            <person name="Winkler M.E."/>
        </authorList>
    </citation>
    <scope>NUCLEOTIDE SEQUENCE</scope>
</reference>
<dbReference type="AlphaFoldDB" id="A0A382SXU2"/>
<dbReference type="InterPro" id="IPR022081">
    <property type="entry name" value="DUF3631"/>
</dbReference>
<accession>A0A382SXU2</accession>
<dbReference type="EMBL" id="UINC01132454">
    <property type="protein sequence ID" value="SVD14790.1"/>
    <property type="molecule type" value="Genomic_DNA"/>
</dbReference>
<protein>
    <recommendedName>
        <fullName evidence="1">DUF3631 domain-containing protein</fullName>
    </recommendedName>
</protein>